<reference evidence="1 2" key="1">
    <citation type="submission" date="2019-08" db="EMBL/GenBank/DDBJ databases">
        <title>In-depth cultivation of the pig gut microbiome towards novel bacterial diversity and tailored functional studies.</title>
        <authorList>
            <person name="Wylensek D."/>
            <person name="Hitch T.C.A."/>
            <person name="Clavel T."/>
        </authorList>
    </citation>
    <scope>NUCLEOTIDE SEQUENCE [LARGE SCALE GENOMIC DNA]</scope>
    <source>
        <strain evidence="1 2">WCA-693-APC-MOT-I</strain>
    </source>
</reference>
<accession>A0A6L5Y1V4</accession>
<keyword evidence="2" id="KW-1185">Reference proteome</keyword>
<dbReference type="EMBL" id="VUMT01000037">
    <property type="protein sequence ID" value="MSS64909.1"/>
    <property type="molecule type" value="Genomic_DNA"/>
</dbReference>
<sequence>MSTVRKAIESCDDTNELEAAQKEALEALYTVAEQQADIFMMEIMDSIKVGGDKKIPVTSLVAQTREIRAMTAKSTEDIQDTVAGCLDAFLGGNKDVVGGIGKLLSGALNVFLGESVGAIGQTEKYYILTEGLSAVRFDVKCWYRSIQCKSLYSKAEKVTCFVGTKSIVDLSKIDLSTFVYLYQQQLINSGVTGADIRSELKLVKEIYNEFQTTVSENTILKGLRKQNSNEILVPGF</sequence>
<evidence type="ECO:0000313" key="2">
    <source>
        <dbReference type="Proteomes" id="UP000482209"/>
    </source>
</evidence>
<comment type="caution">
    <text evidence="1">The sequence shown here is derived from an EMBL/GenBank/DDBJ whole genome shotgun (WGS) entry which is preliminary data.</text>
</comment>
<dbReference type="AlphaFoldDB" id="A0A6L5Y1V4"/>
<protein>
    <submittedName>
        <fullName evidence="1">Uncharacterized protein</fullName>
    </submittedName>
</protein>
<organism evidence="1 2">
    <name type="scientific">Velocimicrobium porci</name>
    <dbReference type="NCBI Taxonomy" id="2606634"/>
    <lineage>
        <taxon>Bacteria</taxon>
        <taxon>Bacillati</taxon>
        <taxon>Bacillota</taxon>
        <taxon>Clostridia</taxon>
        <taxon>Lachnospirales</taxon>
        <taxon>Lachnospiraceae</taxon>
        <taxon>Velocimicrobium</taxon>
    </lineage>
</organism>
<dbReference type="Proteomes" id="UP000482209">
    <property type="component" value="Unassembled WGS sequence"/>
</dbReference>
<gene>
    <name evidence="1" type="ORF">FYJ58_13700</name>
</gene>
<name>A0A6L5Y1V4_9FIRM</name>
<dbReference type="RefSeq" id="WP_154520276.1">
    <property type="nucleotide sequence ID" value="NZ_VUMT01000037.1"/>
</dbReference>
<evidence type="ECO:0000313" key="1">
    <source>
        <dbReference type="EMBL" id="MSS64909.1"/>
    </source>
</evidence>
<proteinExistence type="predicted"/>